<evidence type="ECO:0000313" key="3">
    <source>
        <dbReference type="Proteomes" id="UP000008204"/>
    </source>
</evidence>
<keyword evidence="3" id="KW-1185">Reference proteome</keyword>
<dbReference type="InterPro" id="IPR002575">
    <property type="entry name" value="Aminoglycoside_PTrfase"/>
</dbReference>
<dbReference type="InterPro" id="IPR011009">
    <property type="entry name" value="Kinase-like_dom_sf"/>
</dbReference>
<evidence type="ECO:0000259" key="1">
    <source>
        <dbReference type="Pfam" id="PF01636"/>
    </source>
</evidence>
<dbReference type="EMBL" id="CP001287">
    <property type="protein sequence ID" value="ACK68197.1"/>
    <property type="molecule type" value="Genomic_DNA"/>
</dbReference>
<dbReference type="Proteomes" id="UP000008204">
    <property type="component" value="Chromosome"/>
</dbReference>
<dbReference type="Gene3D" id="3.90.1200.10">
    <property type="match status" value="1"/>
</dbReference>
<accession>B7K6E4</accession>
<dbReference type="Pfam" id="PF01636">
    <property type="entry name" value="APH"/>
    <property type="match status" value="1"/>
</dbReference>
<dbReference type="SUPFAM" id="SSF56112">
    <property type="entry name" value="Protein kinase-like (PK-like)"/>
    <property type="match status" value="1"/>
</dbReference>
<gene>
    <name evidence="2" type="ordered locus">PCC8801_4274</name>
</gene>
<name>B7K6E4_RIPO1</name>
<dbReference type="eggNOG" id="COG0510">
    <property type="taxonomic scope" value="Bacteria"/>
</dbReference>
<dbReference type="KEGG" id="cyp:PCC8801_4274"/>
<dbReference type="GO" id="GO:0016740">
    <property type="term" value="F:transferase activity"/>
    <property type="evidence" value="ECO:0007669"/>
    <property type="project" value="UniProtKB-KW"/>
</dbReference>
<dbReference type="AlphaFoldDB" id="B7K6E4"/>
<feature type="domain" description="Aminoglycoside phosphotransferase" evidence="1">
    <location>
        <begin position="129"/>
        <end position="281"/>
    </location>
</feature>
<dbReference type="HOGENOM" id="CLU_831304_0_0_3"/>
<organism evidence="2 3">
    <name type="scientific">Rippkaea orientalis (strain PCC 8801 / RF-1)</name>
    <name type="common">Cyanothece sp. (strain PCC 8801)</name>
    <dbReference type="NCBI Taxonomy" id="41431"/>
    <lineage>
        <taxon>Bacteria</taxon>
        <taxon>Bacillati</taxon>
        <taxon>Cyanobacteriota</taxon>
        <taxon>Cyanophyceae</taxon>
        <taxon>Oscillatoriophycideae</taxon>
        <taxon>Chroococcales</taxon>
        <taxon>Aphanothecaceae</taxon>
        <taxon>Rippkaea</taxon>
        <taxon>Rippkaea orientalis</taxon>
    </lineage>
</organism>
<dbReference type="OrthoDB" id="581471at2"/>
<dbReference type="STRING" id="41431.PCC8801_4274"/>
<reference evidence="3" key="1">
    <citation type="journal article" date="2011" name="MBio">
        <title>Novel metabolic attributes of the genus Cyanothece, comprising a group of unicellular nitrogen-fixing Cyanobacteria.</title>
        <authorList>
            <person name="Bandyopadhyay A."/>
            <person name="Elvitigala T."/>
            <person name="Welsh E."/>
            <person name="Stockel J."/>
            <person name="Liberton M."/>
            <person name="Min H."/>
            <person name="Sherman L.A."/>
            <person name="Pakrasi H.B."/>
        </authorList>
    </citation>
    <scope>NUCLEOTIDE SEQUENCE [LARGE SCALE GENOMIC DNA]</scope>
    <source>
        <strain evidence="3">PCC 8801</strain>
    </source>
</reference>
<keyword evidence="2" id="KW-0808">Transferase</keyword>
<protein>
    <submittedName>
        <fullName evidence="2">Aminoglycoside phosphotransferase</fullName>
    </submittedName>
</protein>
<proteinExistence type="predicted"/>
<sequence length="356" mass="41562">MVLGTFKSQAIVHLFFLTYLDKLKLMNNLVKDPFNLLSDPNLAFLGDALSPDKVEQMFKQFYPWLVKNSSICSIEVIRYKPQKRCLIEYSFQGKNKISFLGKVRFKGTDTNSYYLQQYLWQNGFNDQSLDHVSVPEPVAIFPQWKMWLQRKVPGVMATDLLTTSEGINIAPKIAYTAHKLHQLRRESKRYHRIADELDILHQKLPMVSQLYPHWQTRINRILQECDRLVKNLPSLPPLGIHRDFYPDQIIINGSRVYLLDLDLYCHGDPSLDIGNFLAHITEYSLRTLGHFAALKQQEIALENEFIKLAGEHTREPIKIYKLLTLVRHIFLSTQFPERSIYTEALMQLSEEQLINI</sequence>
<evidence type="ECO:0000313" key="2">
    <source>
        <dbReference type="EMBL" id="ACK68197.1"/>
    </source>
</evidence>